<evidence type="ECO:0000313" key="2">
    <source>
        <dbReference type="Proteomes" id="UP000001740"/>
    </source>
</evidence>
<accession>A0A0K0GFQ0</accession>
<name>A0A0K0GFQ0_XANOP</name>
<dbReference type="KEGG" id="xop:PXO_03883"/>
<sequence>MVSGEDAGNMQVCGVLEQSWRIGGATLAEHAAIAGRIQL</sequence>
<dbReference type="EMBL" id="CP000967">
    <property type="protein sequence ID" value="ACD56992.1"/>
    <property type="molecule type" value="Genomic_DNA"/>
</dbReference>
<gene>
    <name evidence="1" type="ordered locus">PXO_03883</name>
</gene>
<organism evidence="1 2">
    <name type="scientific">Xanthomonas oryzae pv. oryzae (strain PXO99A)</name>
    <dbReference type="NCBI Taxonomy" id="360094"/>
    <lineage>
        <taxon>Bacteria</taxon>
        <taxon>Pseudomonadati</taxon>
        <taxon>Pseudomonadota</taxon>
        <taxon>Gammaproteobacteria</taxon>
        <taxon>Lysobacterales</taxon>
        <taxon>Lysobacteraceae</taxon>
        <taxon>Xanthomonas</taxon>
    </lineage>
</organism>
<dbReference type="InterPro" id="IPR021519">
    <property type="entry name" value="DUF3182"/>
</dbReference>
<reference evidence="1 2" key="1">
    <citation type="journal article" date="2008" name="BMC Genomics">
        <title>Genome sequence and rapid evolution of the rice pathogen Xanthomonas oryzae pv. oryzae PXO99A.</title>
        <authorList>
            <person name="Salzberg S.L."/>
            <person name="Sommer D.D."/>
            <person name="Schatz M.C."/>
            <person name="Phillippy A.M."/>
            <person name="Rabinowicz P.D."/>
            <person name="Tsuge S."/>
            <person name="Furutani A."/>
            <person name="Ochiai H."/>
            <person name="Delcher A.L."/>
            <person name="Kelley D."/>
            <person name="Madupu R."/>
            <person name="Puiu D."/>
            <person name="Radune D."/>
            <person name="Shumway M."/>
            <person name="Trapnell C."/>
            <person name="Aparna G."/>
            <person name="Jha G."/>
            <person name="Pandey A."/>
            <person name="Patil P.B."/>
            <person name="Ishihara H."/>
            <person name="Meyer D.F."/>
            <person name="Szurek B."/>
            <person name="Verdier V."/>
            <person name="Koebnik R."/>
            <person name="Dow J.M."/>
            <person name="Ryan R.P."/>
            <person name="Hirata H."/>
            <person name="Tsuyumu S."/>
            <person name="Won Lee S."/>
            <person name="Seo Y.S."/>
            <person name="Sriariyanum M."/>
            <person name="Ronald P.C."/>
            <person name="Sonti R.V."/>
            <person name="Van Sluys M.A."/>
            <person name="Leach J.E."/>
            <person name="White F.F."/>
            <person name="Bogdanove A.J."/>
        </authorList>
    </citation>
    <scope>NUCLEOTIDE SEQUENCE [LARGE SCALE GENOMIC DNA]</scope>
    <source>
        <strain evidence="1 2">PXO99A</strain>
    </source>
</reference>
<protein>
    <submittedName>
        <fullName evidence="1">Uncharacterized protein</fullName>
    </submittedName>
</protein>
<dbReference type="Pfam" id="PF11379">
    <property type="entry name" value="DUF3182"/>
    <property type="match status" value="1"/>
</dbReference>
<evidence type="ECO:0000313" key="1">
    <source>
        <dbReference type="EMBL" id="ACD56992.1"/>
    </source>
</evidence>
<dbReference type="AlphaFoldDB" id="A0A0K0GFQ0"/>
<dbReference type="Proteomes" id="UP000001740">
    <property type="component" value="Chromosome"/>
</dbReference>
<dbReference type="HOGENOM" id="CLU_3319339_0_0_6"/>
<proteinExistence type="predicted"/>